<keyword evidence="2" id="KW-0413">Isomerase</keyword>
<dbReference type="EMBL" id="QJKI01000001">
    <property type="protein sequence ID" value="PXX82069.1"/>
    <property type="molecule type" value="Genomic_DNA"/>
</dbReference>
<protein>
    <recommendedName>
        <fullName evidence="6">tRNA pseudouridine synthase C</fullName>
        <ecNumber evidence="5">5.4.99.26</ecNumber>
    </recommendedName>
    <alternativeName>
        <fullName evidence="8">tRNA pseudouridine(65) synthase</fullName>
    </alternativeName>
    <alternativeName>
        <fullName evidence="9">tRNA pseudouridylate synthase C</fullName>
    </alternativeName>
    <alternativeName>
        <fullName evidence="7">tRNA-uridine isomerase C</fullName>
    </alternativeName>
</protein>
<dbReference type="AlphaFoldDB" id="A0A318KWW4"/>
<proteinExistence type="predicted"/>
<reference evidence="12 13" key="1">
    <citation type="submission" date="2018-05" db="EMBL/GenBank/DDBJ databases">
        <title>Genomic Encyclopedia of Type Strains, Phase IV (KMG-IV): sequencing the most valuable type-strain genomes for metagenomic binning, comparative biology and taxonomic classification.</title>
        <authorList>
            <person name="Goeker M."/>
        </authorList>
    </citation>
    <scope>NUCLEOTIDE SEQUENCE [LARGE SCALE GENOMIC DNA]</scope>
    <source>
        <strain evidence="12 13">DSM 29661</strain>
    </source>
</reference>
<dbReference type="PANTHER" id="PTHR21600">
    <property type="entry name" value="MITOCHONDRIAL RNA PSEUDOURIDINE SYNTHASE"/>
    <property type="match status" value="1"/>
</dbReference>
<feature type="domain" description="Pseudouridine synthase RsuA/RluA-like" evidence="11">
    <location>
        <begin position="22"/>
        <end position="181"/>
    </location>
</feature>
<evidence type="ECO:0000256" key="2">
    <source>
        <dbReference type="ARBA" id="ARBA00023235"/>
    </source>
</evidence>
<evidence type="ECO:0000256" key="9">
    <source>
        <dbReference type="ARBA" id="ARBA00043049"/>
    </source>
</evidence>
<dbReference type="GO" id="GO:0008033">
    <property type="term" value="P:tRNA processing"/>
    <property type="evidence" value="ECO:0007669"/>
    <property type="project" value="UniProtKB-KW"/>
</dbReference>
<dbReference type="Proteomes" id="UP000247555">
    <property type="component" value="Unassembled WGS sequence"/>
</dbReference>
<dbReference type="Gene3D" id="3.30.2350.10">
    <property type="entry name" value="Pseudouridine synthase"/>
    <property type="match status" value="1"/>
</dbReference>
<dbReference type="InterPro" id="IPR020103">
    <property type="entry name" value="PsdUridine_synth_cat_dom_sf"/>
</dbReference>
<evidence type="ECO:0000256" key="10">
    <source>
        <dbReference type="SAM" id="MobiDB-lite"/>
    </source>
</evidence>
<keyword evidence="1" id="KW-0819">tRNA processing</keyword>
<evidence type="ECO:0000256" key="5">
    <source>
        <dbReference type="ARBA" id="ARBA00038943"/>
    </source>
</evidence>
<name>A0A318KWW4_9NEIS</name>
<dbReference type="InterPro" id="IPR006145">
    <property type="entry name" value="PsdUridine_synth_RsuA/RluA"/>
</dbReference>
<sequence length="257" mass="28806">MMLPDTADPHDLSLPILYQDEHLVAVHKPSGLLVHRSPIDRQETRFALQTVRNQLGRHVYGVHRLDKGTSGILLFALSPEAGRTLSQAFEAQQVDKRYLAVVRGWPDAQGEIDYPLSRQPDEREPGPVTPAPPQSAHSSYQRLATVELPVAVERYPSSRYALLALTPHTGRRHQLRRHLKHISHPIIGDATHGRGRHNRMFAERFAVNRLLLAATGLRLPHPVSGETLTLHCPPSAEFLHVLTELGWGDAWQDASRL</sequence>
<dbReference type="Pfam" id="PF00849">
    <property type="entry name" value="PseudoU_synth_2"/>
    <property type="match status" value="1"/>
</dbReference>
<dbReference type="CDD" id="cd02563">
    <property type="entry name" value="PseudoU_synth_TruC"/>
    <property type="match status" value="1"/>
</dbReference>
<dbReference type="PROSITE" id="PS01129">
    <property type="entry name" value="PSI_RLU"/>
    <property type="match status" value="1"/>
</dbReference>
<dbReference type="SUPFAM" id="SSF55120">
    <property type="entry name" value="Pseudouridine synthase"/>
    <property type="match status" value="1"/>
</dbReference>
<comment type="function">
    <text evidence="4">Responsible for synthesis of pseudouridine from uracil-65 in transfer RNAs.</text>
</comment>
<feature type="region of interest" description="Disordered" evidence="10">
    <location>
        <begin position="111"/>
        <end position="139"/>
    </location>
</feature>
<evidence type="ECO:0000259" key="11">
    <source>
        <dbReference type="Pfam" id="PF00849"/>
    </source>
</evidence>
<evidence type="ECO:0000256" key="8">
    <source>
        <dbReference type="ARBA" id="ARBA00041975"/>
    </source>
</evidence>
<evidence type="ECO:0000256" key="7">
    <source>
        <dbReference type="ARBA" id="ARBA00041803"/>
    </source>
</evidence>
<accession>A0A318KWW4</accession>
<evidence type="ECO:0000256" key="6">
    <source>
        <dbReference type="ARBA" id="ARBA00040675"/>
    </source>
</evidence>
<dbReference type="GO" id="GO:0000455">
    <property type="term" value="P:enzyme-directed rRNA pseudouridine synthesis"/>
    <property type="evidence" value="ECO:0007669"/>
    <property type="project" value="TreeGrafter"/>
</dbReference>
<evidence type="ECO:0000313" key="12">
    <source>
        <dbReference type="EMBL" id="PXX82069.1"/>
    </source>
</evidence>
<keyword evidence="13" id="KW-1185">Reference proteome</keyword>
<evidence type="ECO:0000313" key="13">
    <source>
        <dbReference type="Proteomes" id="UP000247555"/>
    </source>
</evidence>
<gene>
    <name evidence="12" type="ORF">DFR34_101303</name>
</gene>
<dbReference type="InterPro" id="IPR006224">
    <property type="entry name" value="PsdUridine_synth_RluA-like_CS"/>
</dbReference>
<comment type="caution">
    <text evidence="12">The sequence shown here is derived from an EMBL/GenBank/DDBJ whole genome shotgun (WGS) entry which is preliminary data.</text>
</comment>
<dbReference type="EC" id="5.4.99.26" evidence="5"/>
<evidence type="ECO:0000256" key="3">
    <source>
        <dbReference type="ARBA" id="ARBA00036607"/>
    </source>
</evidence>
<organism evidence="12 13">
    <name type="scientific">Rivihabitans pingtungensis</name>
    <dbReference type="NCBI Taxonomy" id="1054498"/>
    <lineage>
        <taxon>Bacteria</taxon>
        <taxon>Pseudomonadati</taxon>
        <taxon>Pseudomonadota</taxon>
        <taxon>Betaproteobacteria</taxon>
        <taxon>Neisseriales</taxon>
        <taxon>Aquaspirillaceae</taxon>
        <taxon>Rivihabitans</taxon>
    </lineage>
</organism>
<dbReference type="InterPro" id="IPR050188">
    <property type="entry name" value="RluA_PseudoU_synthase"/>
</dbReference>
<dbReference type="PANTHER" id="PTHR21600:SF56">
    <property type="entry name" value="TRNA PSEUDOURIDINE SYNTHASE C"/>
    <property type="match status" value="1"/>
</dbReference>
<comment type="catalytic activity">
    <reaction evidence="3">
        <text>uridine(65) in tRNA = pseudouridine(65) in tRNA</text>
        <dbReference type="Rhea" id="RHEA:42536"/>
        <dbReference type="Rhea" id="RHEA-COMP:10103"/>
        <dbReference type="Rhea" id="RHEA-COMP:10104"/>
        <dbReference type="ChEBI" id="CHEBI:65314"/>
        <dbReference type="ChEBI" id="CHEBI:65315"/>
        <dbReference type="EC" id="5.4.99.26"/>
    </reaction>
</comment>
<dbReference type="GO" id="GO:0160149">
    <property type="term" value="F:tRNA pseudouridine(65) synthase activity"/>
    <property type="evidence" value="ECO:0007669"/>
    <property type="project" value="UniProtKB-EC"/>
</dbReference>
<evidence type="ECO:0000256" key="4">
    <source>
        <dbReference type="ARBA" id="ARBA00037670"/>
    </source>
</evidence>
<dbReference type="RefSeq" id="WP_245906783.1">
    <property type="nucleotide sequence ID" value="NZ_CALCOA010000051.1"/>
</dbReference>
<evidence type="ECO:0000256" key="1">
    <source>
        <dbReference type="ARBA" id="ARBA00022694"/>
    </source>
</evidence>
<dbReference type="GO" id="GO:0003723">
    <property type="term" value="F:RNA binding"/>
    <property type="evidence" value="ECO:0007669"/>
    <property type="project" value="InterPro"/>
</dbReference>